<evidence type="ECO:0000313" key="1">
    <source>
        <dbReference type="EMBL" id="TCO47295.1"/>
    </source>
</evidence>
<evidence type="ECO:0000313" key="2">
    <source>
        <dbReference type="Proteomes" id="UP000295680"/>
    </source>
</evidence>
<dbReference type="EMBL" id="SLWS01000017">
    <property type="protein sequence ID" value="TCO47295.1"/>
    <property type="molecule type" value="Genomic_DNA"/>
</dbReference>
<gene>
    <name evidence="1" type="ORF">EV192_11735</name>
</gene>
<accession>A0A4R2IWN5</accession>
<keyword evidence="2" id="KW-1185">Reference proteome</keyword>
<proteinExistence type="predicted"/>
<name>A0A4R2IWN5_9PSEU</name>
<dbReference type="Proteomes" id="UP000295680">
    <property type="component" value="Unassembled WGS sequence"/>
</dbReference>
<sequence length="280" mass="29478">MPFYLGRLGALRKLRDPMKGLDATNERIGATHRSLNGTTSLDVLGHKRTYKIQWDYLTHDDLSYLEALHLGLIDGPLRLVDPQRRNRLRAQVSSGGSRSRTTAGFTATQGTLAFTSGATPPDVFAAGAITWTLPAAAGGRLTANDTLTDRTPLIPGEPVTLSLYAAGDPVTVQVVITPVDPSGQPGSPVFGPQVTLTGSYQRLPLTFIPGPSHAGCAVGVDVPIGGPTGTITTTGWQLEAAPTASPWVPGTGCPVVVIDSLTDVYPEYGYHAPTLTLLET</sequence>
<reference evidence="1 2" key="1">
    <citation type="submission" date="2019-03" db="EMBL/GenBank/DDBJ databases">
        <title>Genomic Encyclopedia of Type Strains, Phase IV (KMG-IV): sequencing the most valuable type-strain genomes for metagenomic binning, comparative biology and taxonomic classification.</title>
        <authorList>
            <person name="Goeker M."/>
        </authorList>
    </citation>
    <scope>NUCLEOTIDE SEQUENCE [LARGE SCALE GENOMIC DNA]</scope>
    <source>
        <strain evidence="1 2">DSM 45934</strain>
    </source>
</reference>
<comment type="caution">
    <text evidence="1">The sequence shown here is derived from an EMBL/GenBank/DDBJ whole genome shotgun (WGS) entry which is preliminary data.</text>
</comment>
<dbReference type="RefSeq" id="WP_132125600.1">
    <property type="nucleotide sequence ID" value="NZ_SLWS01000017.1"/>
</dbReference>
<organism evidence="1 2">
    <name type="scientific">Actinocrispum wychmicini</name>
    <dbReference type="NCBI Taxonomy" id="1213861"/>
    <lineage>
        <taxon>Bacteria</taxon>
        <taxon>Bacillati</taxon>
        <taxon>Actinomycetota</taxon>
        <taxon>Actinomycetes</taxon>
        <taxon>Pseudonocardiales</taxon>
        <taxon>Pseudonocardiaceae</taxon>
        <taxon>Actinocrispum</taxon>
    </lineage>
</organism>
<dbReference type="OrthoDB" id="3688142at2"/>
<protein>
    <submittedName>
        <fullName evidence="1">Uncharacterized protein</fullName>
    </submittedName>
</protein>
<dbReference type="AlphaFoldDB" id="A0A4R2IWN5"/>